<evidence type="ECO:0000256" key="7">
    <source>
        <dbReference type="ARBA" id="ARBA00023180"/>
    </source>
</evidence>
<dbReference type="GO" id="GO:0046872">
    <property type="term" value="F:metal ion binding"/>
    <property type="evidence" value="ECO:0007669"/>
    <property type="project" value="UniProtKB-KW"/>
</dbReference>
<dbReference type="PROSITE" id="PS00754">
    <property type="entry name" value="NA_NEUROTRAN_SYMP_2"/>
    <property type="match status" value="1"/>
</dbReference>
<feature type="transmembrane region" description="Helical" evidence="11">
    <location>
        <begin position="463"/>
        <end position="484"/>
    </location>
</feature>
<dbReference type="GO" id="GO:0005886">
    <property type="term" value="C:plasma membrane"/>
    <property type="evidence" value="ECO:0007669"/>
    <property type="project" value="TreeGrafter"/>
</dbReference>
<keyword evidence="8" id="KW-0915">Sodium</keyword>
<evidence type="ECO:0000256" key="1">
    <source>
        <dbReference type="ARBA" id="ARBA00004141"/>
    </source>
</evidence>
<evidence type="ECO:0000256" key="5">
    <source>
        <dbReference type="ARBA" id="ARBA00022989"/>
    </source>
</evidence>
<feature type="transmembrane region" description="Helical" evidence="11">
    <location>
        <begin position="150"/>
        <end position="176"/>
    </location>
</feature>
<feature type="binding site" evidence="8">
    <location>
        <position position="365"/>
    </location>
    <ligand>
        <name>Na(+)</name>
        <dbReference type="ChEBI" id="CHEBI:29101"/>
        <label>1</label>
    </ligand>
</feature>
<keyword evidence="5 11" id="KW-1133">Transmembrane helix</keyword>
<evidence type="ECO:0000256" key="6">
    <source>
        <dbReference type="ARBA" id="ARBA00023136"/>
    </source>
</evidence>
<feature type="transmembrane region" description="Helical" evidence="11">
    <location>
        <begin position="537"/>
        <end position="558"/>
    </location>
</feature>
<comment type="similarity">
    <text evidence="2 10">Belongs to the sodium:neurotransmitter symporter (SNF) (TC 2.A.22) family.</text>
</comment>
<feature type="disulfide bond" evidence="9">
    <location>
        <begin position="189"/>
        <end position="198"/>
    </location>
</feature>
<dbReference type="InterPro" id="IPR000175">
    <property type="entry name" value="Na/ntran_symport"/>
</dbReference>
<dbReference type="GO" id="GO:0005283">
    <property type="term" value="F:amino acid:sodium symporter activity"/>
    <property type="evidence" value="ECO:0007669"/>
    <property type="project" value="TreeGrafter"/>
</dbReference>
<keyword evidence="10" id="KW-0769">Symport</keyword>
<feature type="binding site" evidence="8">
    <location>
        <position position="333"/>
    </location>
    <ligand>
        <name>Na(+)</name>
        <dbReference type="ChEBI" id="CHEBI:29101"/>
        <label>1</label>
    </ligand>
</feature>
<dbReference type="PRINTS" id="PR00176">
    <property type="entry name" value="NANEUSMPORT"/>
</dbReference>
<feature type="transmembrane region" description="Helical" evidence="11">
    <location>
        <begin position="496"/>
        <end position="516"/>
    </location>
</feature>
<organism evidence="12 13">
    <name type="scientific">Patella caerulea</name>
    <name type="common">Rayed Mediterranean limpet</name>
    <dbReference type="NCBI Taxonomy" id="87958"/>
    <lineage>
        <taxon>Eukaryota</taxon>
        <taxon>Metazoa</taxon>
        <taxon>Spiralia</taxon>
        <taxon>Lophotrochozoa</taxon>
        <taxon>Mollusca</taxon>
        <taxon>Gastropoda</taxon>
        <taxon>Patellogastropoda</taxon>
        <taxon>Patelloidea</taxon>
        <taxon>Patellidae</taxon>
        <taxon>Patella</taxon>
    </lineage>
</organism>
<evidence type="ECO:0000313" key="12">
    <source>
        <dbReference type="EMBL" id="KAK6190427.1"/>
    </source>
</evidence>
<feature type="binding site" evidence="8">
    <location>
        <position position="430"/>
    </location>
    <ligand>
        <name>Na(+)</name>
        <dbReference type="ChEBI" id="CHEBI:29101"/>
        <label>1</label>
    </ligand>
</feature>
<feature type="binding site" evidence="8">
    <location>
        <position position="434"/>
    </location>
    <ligand>
        <name>Na(+)</name>
        <dbReference type="ChEBI" id="CHEBI:29101"/>
        <label>1</label>
    </ligand>
</feature>
<dbReference type="SUPFAM" id="SSF161070">
    <property type="entry name" value="SNF-like"/>
    <property type="match status" value="1"/>
</dbReference>
<dbReference type="Proteomes" id="UP001347796">
    <property type="component" value="Unassembled WGS sequence"/>
</dbReference>
<dbReference type="PANTHER" id="PTHR11616">
    <property type="entry name" value="SODIUM/CHLORIDE DEPENDENT TRANSPORTER"/>
    <property type="match status" value="1"/>
</dbReference>
<keyword evidence="8" id="KW-0479">Metal-binding</keyword>
<gene>
    <name evidence="12" type="ORF">SNE40_002299</name>
</gene>
<feature type="transmembrane region" description="Helical" evidence="11">
    <location>
        <begin position="418"/>
        <end position="443"/>
    </location>
</feature>
<feature type="binding site" evidence="8">
    <location>
        <position position="87"/>
    </location>
    <ligand>
        <name>Na(+)</name>
        <dbReference type="ChEBI" id="CHEBI:29101"/>
        <label>1</label>
    </ligand>
</feature>
<dbReference type="AlphaFoldDB" id="A0AAN8Q7A9"/>
<feature type="binding site" evidence="8">
    <location>
        <position position="86"/>
    </location>
    <ligand>
        <name>Na(+)</name>
        <dbReference type="ChEBI" id="CHEBI:29101"/>
        <label>1</label>
    </ligand>
</feature>
<dbReference type="PANTHER" id="PTHR11616:SF321">
    <property type="entry name" value="SODIUM-DEPENDENT NUTRIENT AMINO ACID TRANSPORTER 1-RELATED"/>
    <property type="match status" value="1"/>
</dbReference>
<keyword evidence="4 10" id="KW-0812">Transmembrane</keyword>
<evidence type="ECO:0000256" key="8">
    <source>
        <dbReference type="PIRSR" id="PIRSR600175-1"/>
    </source>
</evidence>
<dbReference type="EMBL" id="JAZGQO010000002">
    <property type="protein sequence ID" value="KAK6190427.1"/>
    <property type="molecule type" value="Genomic_DNA"/>
</dbReference>
<evidence type="ECO:0000256" key="9">
    <source>
        <dbReference type="PIRSR" id="PIRSR600175-2"/>
    </source>
</evidence>
<keyword evidence="13" id="KW-1185">Reference proteome</keyword>
<comment type="subcellular location">
    <subcellularLocation>
        <location evidence="1">Membrane</location>
        <topology evidence="1">Multi-pass membrane protein</topology>
    </subcellularLocation>
</comment>
<evidence type="ECO:0000256" key="2">
    <source>
        <dbReference type="ARBA" id="ARBA00006459"/>
    </source>
</evidence>
<feature type="transmembrane region" description="Helical" evidence="11">
    <location>
        <begin position="283"/>
        <end position="310"/>
    </location>
</feature>
<feature type="transmembrane region" description="Helical" evidence="11">
    <location>
        <begin position="108"/>
        <end position="129"/>
    </location>
</feature>
<keyword evidence="3 10" id="KW-0813">Transport</keyword>
<feature type="binding site" evidence="8">
    <location>
        <position position="91"/>
    </location>
    <ligand>
        <name>Na(+)</name>
        <dbReference type="ChEBI" id="CHEBI:29101"/>
        <label>1</label>
    </ligand>
</feature>
<evidence type="ECO:0000256" key="4">
    <source>
        <dbReference type="ARBA" id="ARBA00022692"/>
    </source>
</evidence>
<keyword evidence="6 11" id="KW-0472">Membrane</keyword>
<protein>
    <recommendedName>
        <fullName evidence="10">Transporter</fullName>
    </recommendedName>
</protein>
<dbReference type="PROSITE" id="PS50267">
    <property type="entry name" value="NA_NEUROTRAN_SYMP_3"/>
    <property type="match status" value="1"/>
</dbReference>
<accession>A0AAN8Q7A9</accession>
<keyword evidence="9" id="KW-1015">Disulfide bond</keyword>
<comment type="caution">
    <text evidence="12">The sequence shown here is derived from an EMBL/GenBank/DDBJ whole genome shotgun (WGS) entry which is preliminary data.</text>
</comment>
<evidence type="ECO:0000256" key="11">
    <source>
        <dbReference type="SAM" id="Phobius"/>
    </source>
</evidence>
<feature type="transmembrane region" description="Helical" evidence="11">
    <location>
        <begin position="330"/>
        <end position="347"/>
    </location>
</feature>
<keyword evidence="7" id="KW-0325">Glycoprotein</keyword>
<sequence length="687" mass="76919">MEEPKIPIDILNNYEVVSVEQVNEPMLTDYLEQCGREISYNHKLNPMIQIEDTDEYNSNDSTLSQEEERANWGGKMEFLLTCIGYAVGLGNVWRFPYLCYKNGGGAFLIPYIIMLAVVGLPLFFMELAFGQYASLGPIAIWSINPMFKGLGYGMVIASWLISLYYNVIIAHTLFYLASSFTSELPWITCNNTWNTENCLPYEFTLTDEERVNYTALHAHNGTMNTPSEEYYKYYVLEQSEHINEFGSVSWKLALCLLAAWVIVGICLLRGIQSLGKVVYFTAIFPYVMLTILMIRGVTLDGAIDGIIYYLKPDFSRLSDPRVWSDAATQIFYSLSACSGGLIAMSSYNKFNNNCLKDSLIVAVINCATSIFAGFVIFSILGFMAHEKGVEVSKVAAGGPGLAFIVYPEAIARMPVSPLWAVFFFLMMATLGFGSQFSIVECVLSALTDEFPRYLRTRKGSYTFRIAIMVSSFLLGLPMVCKGGIYLLNLVDYSVGGFPLLVVGFLELIVLNWIYGYDKFAENIEMMIGSKPSIYWKICWKYVSPITVCVTILCNIVLYKEPTFDDAPYPAWGVVLGWLISSFPIVVIPAWALYKYCSDGGLQLLKVRMRPTEDWGPMSQRKNINIELPVYNKKPEVSHAGFSHLISSTSTVNTVDTPLGSTMSVAVLNNPKSTNMLNLYKDAPGNKV</sequence>
<feature type="transmembrane region" description="Helical" evidence="11">
    <location>
        <begin position="359"/>
        <end position="384"/>
    </location>
</feature>
<dbReference type="Pfam" id="PF00209">
    <property type="entry name" value="SNF"/>
    <property type="match status" value="1"/>
</dbReference>
<name>A0AAN8Q7A9_PATCE</name>
<feature type="transmembrane region" description="Helical" evidence="11">
    <location>
        <begin position="250"/>
        <end position="271"/>
    </location>
</feature>
<feature type="binding site" evidence="8">
    <location>
        <position position="84"/>
    </location>
    <ligand>
        <name>Na(+)</name>
        <dbReference type="ChEBI" id="CHEBI:29101"/>
        <label>1</label>
    </ligand>
</feature>
<reference evidence="12 13" key="1">
    <citation type="submission" date="2024-01" db="EMBL/GenBank/DDBJ databases">
        <title>The genome of the rayed Mediterranean limpet Patella caerulea (Linnaeus, 1758).</title>
        <authorList>
            <person name="Anh-Thu Weber A."/>
            <person name="Halstead-Nussloch G."/>
        </authorList>
    </citation>
    <scope>NUCLEOTIDE SEQUENCE [LARGE SCALE GENOMIC DNA]</scope>
    <source>
        <strain evidence="12">AATW-2023a</strain>
        <tissue evidence="12">Whole specimen</tissue>
    </source>
</reference>
<dbReference type="InterPro" id="IPR037272">
    <property type="entry name" value="SNS_sf"/>
</dbReference>
<proteinExistence type="inferred from homology"/>
<evidence type="ECO:0000256" key="10">
    <source>
        <dbReference type="RuleBase" id="RU003732"/>
    </source>
</evidence>
<evidence type="ECO:0000313" key="13">
    <source>
        <dbReference type="Proteomes" id="UP001347796"/>
    </source>
</evidence>
<feature type="transmembrane region" description="Helical" evidence="11">
    <location>
        <begin position="570"/>
        <end position="593"/>
    </location>
</feature>
<dbReference type="PROSITE" id="PS00610">
    <property type="entry name" value="NA_NEUROTRAN_SYMP_1"/>
    <property type="match status" value="1"/>
</dbReference>
<evidence type="ECO:0000256" key="3">
    <source>
        <dbReference type="ARBA" id="ARBA00022448"/>
    </source>
</evidence>
<dbReference type="GO" id="GO:0089718">
    <property type="term" value="P:amino acid import across plasma membrane"/>
    <property type="evidence" value="ECO:0007669"/>
    <property type="project" value="TreeGrafter"/>
</dbReference>
<feature type="transmembrane region" description="Helical" evidence="11">
    <location>
        <begin position="78"/>
        <end position="96"/>
    </location>
</feature>